<dbReference type="STRING" id="215243.A0A0D2B7I5"/>
<sequence length="924" mass="105265">MDDFNSSDIEISEHEEELPGIGSRAISSIIANSTTDRVDSKIQLKKLQDVANAPSTAIHRRYWYELFKAFAKHSLKINSRPNVTPTGDDMIRFLFQLPSHLQSRHNDGKIAWTVMKEARTQLARSLTFHDENFKLSKRDNLRLDATIQQLLNDGQLTKDPAREALWLSCQIVKMMVSATLSDAILNGTKSWDSMLAGCLALALQAALAARAGDFKRSAHYTGTEYLKWKDIEVIAKGPSVDDPRLTMLITLLYLKSHKNDPRKAMKVELGQLNKENNAVDVTKLLLAYALRIGAVEETTWEELITTVFERPSKRFVWQTPQWPVFFARTRGERLDFTKPAGVDQQTRFLRRAANLIGMLDIPASHDLRRGAAADIYSLSPSTNIEGVRRALGHTHDSVRNGVTDRYIGRRKDDHWAARLNHSAHERDDSFGIQLASSPFTKRKIDTKDINNFCTSNNLDSTDRNDRYRARQELEKIQRDQWATHQRQILQNSTISKTTPVSSSSRESRKDITNISHLHSTDTDEENHNVAITEETVDLITSEMSNALGLADDMKGEEPSEAMIDVMSLQFVHVLASRPPLDDSNILKASIRQFIDYFSTINLISVATSELPKDAETGNSRHPPSKFLYACRKQGCRRTFNSTLHRDQHETNCQGISINTFDSQTALPDNNDYLLTVPTSRKRKSQNIHHVSEGFPKQCPDREICGVTKTFATKHLMRNHRQLHHDETWPANTACNVSGCQLPRDHFFVSREAFRRHLSSYHMLTAIECREYVGKVIQVDFIAPRGTSKSYLTTMCLFPGCQVTTEFANYSDYTTHLKRKHDQTPENYPKYLPTPNTVRLHPRPNINTIDISSPLTYDSNGLEIIPFYGTVCLHSDCQGNKKFWADEKQYKAHLKNKHDVTTMVEINSYQLWYKLKYGVAGVEQK</sequence>
<evidence type="ECO:0000256" key="1">
    <source>
        <dbReference type="SAM" id="MobiDB-lite"/>
    </source>
</evidence>
<dbReference type="OrthoDB" id="4369953at2759"/>
<name>A0A0D2B7I5_9EURO</name>
<protein>
    <recommendedName>
        <fullName evidence="2">C2H2-type domain-containing protein</fullName>
    </recommendedName>
</protein>
<dbReference type="Proteomes" id="UP000053342">
    <property type="component" value="Unassembled WGS sequence"/>
</dbReference>
<dbReference type="GeneID" id="27352888"/>
<feature type="compositionally biased region" description="Polar residues" evidence="1">
    <location>
        <begin position="492"/>
        <end position="504"/>
    </location>
</feature>
<dbReference type="EMBL" id="KN847332">
    <property type="protein sequence ID" value="KIW48201.1"/>
    <property type="molecule type" value="Genomic_DNA"/>
</dbReference>
<feature type="region of interest" description="Disordered" evidence="1">
    <location>
        <begin position="492"/>
        <end position="524"/>
    </location>
</feature>
<gene>
    <name evidence="3" type="ORF">PV06_00814</name>
</gene>
<dbReference type="RefSeq" id="XP_016268417.1">
    <property type="nucleotide sequence ID" value="XM_016401364.1"/>
</dbReference>
<reference evidence="3 4" key="1">
    <citation type="submission" date="2015-01" db="EMBL/GenBank/DDBJ databases">
        <title>The Genome Sequence of Exophiala oligosperma CBS72588.</title>
        <authorList>
            <consortium name="The Broad Institute Genomics Platform"/>
            <person name="Cuomo C."/>
            <person name="de Hoog S."/>
            <person name="Gorbushina A."/>
            <person name="Stielow B."/>
            <person name="Teixiera M."/>
            <person name="Abouelleil A."/>
            <person name="Chapman S.B."/>
            <person name="Priest M."/>
            <person name="Young S.K."/>
            <person name="Wortman J."/>
            <person name="Nusbaum C."/>
            <person name="Birren B."/>
        </authorList>
    </citation>
    <scope>NUCLEOTIDE SEQUENCE [LARGE SCALE GENOMIC DNA]</scope>
    <source>
        <strain evidence="3 4">CBS 72588</strain>
    </source>
</reference>
<evidence type="ECO:0000313" key="3">
    <source>
        <dbReference type="EMBL" id="KIW48201.1"/>
    </source>
</evidence>
<dbReference type="InterPro" id="IPR013087">
    <property type="entry name" value="Znf_C2H2_type"/>
</dbReference>
<dbReference type="HOGENOM" id="CLU_008700_0_0_1"/>
<feature type="domain" description="C2H2-type" evidence="2">
    <location>
        <begin position="793"/>
        <end position="820"/>
    </location>
</feature>
<feature type="domain" description="C2H2-type" evidence="2">
    <location>
        <begin position="628"/>
        <end position="650"/>
    </location>
</feature>
<dbReference type="VEuPathDB" id="FungiDB:PV06_00814"/>
<dbReference type="AlphaFoldDB" id="A0A0D2B7I5"/>
<feature type="domain" description="C2H2-type" evidence="2">
    <location>
        <begin position="732"/>
        <end position="761"/>
    </location>
</feature>
<feature type="region of interest" description="Disordered" evidence="1">
    <location>
        <begin position="1"/>
        <end position="20"/>
    </location>
</feature>
<keyword evidence="4" id="KW-1185">Reference proteome</keyword>
<feature type="domain" description="C2H2-type" evidence="2">
    <location>
        <begin position="869"/>
        <end position="897"/>
    </location>
</feature>
<proteinExistence type="predicted"/>
<evidence type="ECO:0000259" key="2">
    <source>
        <dbReference type="SMART" id="SM00355"/>
    </source>
</evidence>
<accession>A0A0D2B7I5</accession>
<evidence type="ECO:0000313" key="4">
    <source>
        <dbReference type="Proteomes" id="UP000053342"/>
    </source>
</evidence>
<dbReference type="SMART" id="SM00355">
    <property type="entry name" value="ZnF_C2H2"/>
    <property type="match status" value="5"/>
</dbReference>
<organism evidence="3 4">
    <name type="scientific">Exophiala oligosperma</name>
    <dbReference type="NCBI Taxonomy" id="215243"/>
    <lineage>
        <taxon>Eukaryota</taxon>
        <taxon>Fungi</taxon>
        <taxon>Dikarya</taxon>
        <taxon>Ascomycota</taxon>
        <taxon>Pezizomycotina</taxon>
        <taxon>Eurotiomycetes</taxon>
        <taxon>Chaetothyriomycetidae</taxon>
        <taxon>Chaetothyriales</taxon>
        <taxon>Herpotrichiellaceae</taxon>
        <taxon>Exophiala</taxon>
    </lineage>
</organism>
<feature type="domain" description="C2H2-type" evidence="2">
    <location>
        <begin position="702"/>
        <end position="723"/>
    </location>
</feature>